<keyword evidence="6" id="KW-0067">ATP-binding</keyword>
<dbReference type="STRING" id="759851.SAMN04244570_0054"/>
<evidence type="ECO:0000256" key="1">
    <source>
        <dbReference type="ARBA" id="ARBA00004202"/>
    </source>
</evidence>
<dbReference type="CDD" id="cd03257">
    <property type="entry name" value="ABC_NikE_OppD_transporters"/>
    <property type="match status" value="1"/>
</dbReference>
<dbReference type="FunFam" id="3.40.50.300:FF:000016">
    <property type="entry name" value="Oligopeptide ABC transporter ATP-binding component"/>
    <property type="match status" value="1"/>
</dbReference>
<evidence type="ECO:0000256" key="3">
    <source>
        <dbReference type="ARBA" id="ARBA00022448"/>
    </source>
</evidence>
<keyword evidence="9" id="KW-0378">Hydrolase</keyword>
<dbReference type="HOGENOM" id="CLU_000604_1_23_9"/>
<dbReference type="PANTHER" id="PTHR43297">
    <property type="entry name" value="OLIGOPEPTIDE TRANSPORT ATP-BINDING PROTEIN APPD"/>
    <property type="match status" value="1"/>
</dbReference>
<evidence type="ECO:0000256" key="2">
    <source>
        <dbReference type="ARBA" id="ARBA00005417"/>
    </source>
</evidence>
<comment type="subcellular location">
    <subcellularLocation>
        <location evidence="1">Cell membrane</location>
        <topology evidence="1">Peripheral membrane protein</topology>
    </subcellularLocation>
</comment>
<dbReference type="PROSITE" id="PS50893">
    <property type="entry name" value="ABC_TRANSPORTER_2"/>
    <property type="match status" value="1"/>
</dbReference>
<dbReference type="EC" id="3.6.3.-" evidence="9"/>
<evidence type="ECO:0000259" key="8">
    <source>
        <dbReference type="PROSITE" id="PS50893"/>
    </source>
</evidence>
<proteinExistence type="inferred from homology"/>
<evidence type="ECO:0000256" key="4">
    <source>
        <dbReference type="ARBA" id="ARBA00022475"/>
    </source>
</evidence>
<dbReference type="NCBIfam" id="TIGR01727">
    <property type="entry name" value="oligo_HPY"/>
    <property type="match status" value="1"/>
</dbReference>
<dbReference type="OrthoDB" id="9806285at2"/>
<dbReference type="SMART" id="SM00382">
    <property type="entry name" value="AAA"/>
    <property type="match status" value="1"/>
</dbReference>
<dbReference type="InterPro" id="IPR013563">
    <property type="entry name" value="Oligopep_ABC_C"/>
</dbReference>
<dbReference type="Pfam" id="PF08352">
    <property type="entry name" value="oligo_HPY"/>
    <property type="match status" value="1"/>
</dbReference>
<keyword evidence="7" id="KW-0472">Membrane</keyword>
<dbReference type="GO" id="GO:0016887">
    <property type="term" value="F:ATP hydrolysis activity"/>
    <property type="evidence" value="ECO:0007669"/>
    <property type="project" value="InterPro"/>
</dbReference>
<comment type="similarity">
    <text evidence="2">Belongs to the ABC transporter superfamily.</text>
</comment>
<evidence type="ECO:0000313" key="10">
    <source>
        <dbReference type="Proteomes" id="UP000005316"/>
    </source>
</evidence>
<dbReference type="InterPro" id="IPR003439">
    <property type="entry name" value="ABC_transporter-like_ATP-bd"/>
</dbReference>
<accession>F9DUG2</accession>
<dbReference type="GO" id="GO:0005524">
    <property type="term" value="F:ATP binding"/>
    <property type="evidence" value="ECO:0007669"/>
    <property type="project" value="UniProtKB-KW"/>
</dbReference>
<dbReference type="eggNOG" id="COG0444">
    <property type="taxonomic scope" value="Bacteria"/>
</dbReference>
<dbReference type="Gene3D" id="3.40.50.300">
    <property type="entry name" value="P-loop containing nucleotide triphosphate hydrolases"/>
    <property type="match status" value="1"/>
</dbReference>
<comment type="caution">
    <text evidence="9">The sequence shown here is derived from an EMBL/GenBank/DDBJ whole genome shotgun (WGS) entry which is preliminary data.</text>
</comment>
<name>F9DUG2_9BACL</name>
<reference evidence="9 10" key="1">
    <citation type="submission" date="2011-04" db="EMBL/GenBank/DDBJ databases">
        <authorList>
            <person name="Muzny D."/>
            <person name="Qin X."/>
            <person name="Deng J."/>
            <person name="Jiang H."/>
            <person name="Liu Y."/>
            <person name="Qu J."/>
            <person name="Song X.-Z."/>
            <person name="Zhang L."/>
            <person name="Thornton R."/>
            <person name="Coyle M."/>
            <person name="Francisco L."/>
            <person name="Jackson L."/>
            <person name="Javaid M."/>
            <person name="Korchina V."/>
            <person name="Kovar C."/>
            <person name="Mata R."/>
            <person name="Mathew T."/>
            <person name="Ngo R."/>
            <person name="Nguyen L."/>
            <person name="Nguyen N."/>
            <person name="Okwuonu G."/>
            <person name="Ongeri F."/>
            <person name="Pham C."/>
            <person name="Simmons D."/>
            <person name="Wilczek-Boney K."/>
            <person name="Hale W."/>
            <person name="Jakkamsetti A."/>
            <person name="Pham P."/>
            <person name="Ruth R."/>
            <person name="San Lucas F."/>
            <person name="Warren J."/>
            <person name="Zhang J."/>
            <person name="Zhao Z."/>
            <person name="Zhou C."/>
            <person name="Zhu D."/>
            <person name="Lee S."/>
            <person name="Bess C."/>
            <person name="Blankenburg K."/>
            <person name="Forbes L."/>
            <person name="Fu Q."/>
            <person name="Gubbala S."/>
            <person name="Hirani K."/>
            <person name="Jayaseelan J.C."/>
            <person name="Lara F."/>
            <person name="Munidasa M."/>
            <person name="Palculict T."/>
            <person name="Patil S."/>
            <person name="Pu L.-L."/>
            <person name="Saada N."/>
            <person name="Tang L."/>
            <person name="Weissenberger G."/>
            <person name="Zhu Y."/>
            <person name="Hemphill L."/>
            <person name="Shang Y."/>
            <person name="Youmans B."/>
            <person name="Ayvaz T."/>
            <person name="Ross M."/>
            <person name="Santibanez J."/>
            <person name="Aqrawi P."/>
            <person name="Gross S."/>
            <person name="Joshi V."/>
            <person name="Fowler G."/>
            <person name="Nazareth L."/>
            <person name="Reid J."/>
            <person name="Worley K."/>
            <person name="Petrosino J."/>
            <person name="Highlander S."/>
            <person name="Gibbs R."/>
        </authorList>
    </citation>
    <scope>NUCLEOTIDE SEQUENCE [LARGE SCALE GENOMIC DNA]</scope>
    <source>
        <strain evidence="9 10">2681</strain>
    </source>
</reference>
<dbReference type="GO" id="GO:0005886">
    <property type="term" value="C:plasma membrane"/>
    <property type="evidence" value="ECO:0007669"/>
    <property type="project" value="UniProtKB-SubCell"/>
</dbReference>
<dbReference type="InterPro" id="IPR027417">
    <property type="entry name" value="P-loop_NTPase"/>
</dbReference>
<keyword evidence="3" id="KW-0813">Transport</keyword>
<dbReference type="Pfam" id="PF00005">
    <property type="entry name" value="ABC_tran"/>
    <property type="match status" value="1"/>
</dbReference>
<dbReference type="SUPFAM" id="SSF52540">
    <property type="entry name" value="P-loop containing nucleoside triphosphate hydrolases"/>
    <property type="match status" value="1"/>
</dbReference>
<dbReference type="RefSeq" id="WP_009499129.1">
    <property type="nucleotide sequence ID" value="NZ_GL982999.1"/>
</dbReference>
<evidence type="ECO:0000256" key="5">
    <source>
        <dbReference type="ARBA" id="ARBA00022741"/>
    </source>
</evidence>
<sequence length="342" mass="38320">MEDILLTIHKLRTSFQIHGKFYPAVDGISLTIQKNEVLAIVGESGCGKSALALSIMGLHPSDRTLVEGIIEFQGRNLLQLPIAELNQIRGKRLAMIFQDPMTALHPLMIVGRQIEEPMNVHLTLSTKEKKHRTLQLLERVGIQNNEQVYQQYPHELSGGMRQRVLIAMALACDPVLLIADEPTTALDVTIQAQILELMKDLQRQSQAGILLITHDLGVVAEMADRVAVMYAGEIVELAPVRELFYNPKHPYTRSLLQSLPSATGQKQKLHVIEGIVPAIEHLKRNGCRFASRIPWISNELHEGEPILHEIAADHFVRCRCHEHFYLPAERMGDESNASITAT</sequence>
<dbReference type="EMBL" id="AFPZ01000072">
    <property type="protein sequence ID" value="EGQ24645.1"/>
    <property type="molecule type" value="Genomic_DNA"/>
</dbReference>
<dbReference type="InterPro" id="IPR017871">
    <property type="entry name" value="ABC_transporter-like_CS"/>
</dbReference>
<feature type="domain" description="ABC transporter" evidence="8">
    <location>
        <begin position="6"/>
        <end position="256"/>
    </location>
</feature>
<gene>
    <name evidence="9" type="primary">oppD5</name>
    <name evidence="9" type="ORF">HMPREF9372_2443</name>
</gene>
<organism evidence="9 10">
    <name type="scientific">Sporosarcina newyorkensis 2681</name>
    <dbReference type="NCBI Taxonomy" id="1027292"/>
    <lineage>
        <taxon>Bacteria</taxon>
        <taxon>Bacillati</taxon>
        <taxon>Bacillota</taxon>
        <taxon>Bacilli</taxon>
        <taxon>Bacillales</taxon>
        <taxon>Caryophanaceae</taxon>
        <taxon>Sporosarcina</taxon>
    </lineage>
</organism>
<dbReference type="InterPro" id="IPR003593">
    <property type="entry name" value="AAA+_ATPase"/>
</dbReference>
<evidence type="ECO:0000313" key="9">
    <source>
        <dbReference type="EMBL" id="EGQ24645.1"/>
    </source>
</evidence>
<keyword evidence="5" id="KW-0547">Nucleotide-binding</keyword>
<protein>
    <submittedName>
        <fullName evidence="9">Oligopeptide ABC superfamily ATP binding cassette transporter, ABC protein</fullName>
        <ecNumber evidence="9">3.6.3.-</ecNumber>
    </submittedName>
</protein>
<evidence type="ECO:0000256" key="6">
    <source>
        <dbReference type="ARBA" id="ARBA00022840"/>
    </source>
</evidence>
<dbReference type="AlphaFoldDB" id="F9DUG2"/>
<dbReference type="PROSITE" id="PS00211">
    <property type="entry name" value="ABC_TRANSPORTER_1"/>
    <property type="match status" value="1"/>
</dbReference>
<dbReference type="GO" id="GO:0015833">
    <property type="term" value="P:peptide transport"/>
    <property type="evidence" value="ECO:0007669"/>
    <property type="project" value="InterPro"/>
</dbReference>
<keyword evidence="4" id="KW-1003">Cell membrane</keyword>
<dbReference type="InterPro" id="IPR050388">
    <property type="entry name" value="ABC_Ni/Peptide_Import"/>
</dbReference>
<evidence type="ECO:0000256" key="7">
    <source>
        <dbReference type="ARBA" id="ARBA00023136"/>
    </source>
</evidence>
<dbReference type="PANTHER" id="PTHR43297:SF2">
    <property type="entry name" value="DIPEPTIDE TRANSPORT ATP-BINDING PROTEIN DPPD"/>
    <property type="match status" value="1"/>
</dbReference>
<dbReference type="Proteomes" id="UP000005316">
    <property type="component" value="Unassembled WGS sequence"/>
</dbReference>